<dbReference type="EMBL" id="JTDE01001947">
    <property type="protein sequence ID" value="KAF7258092.1"/>
    <property type="molecule type" value="Genomic_DNA"/>
</dbReference>
<sequence length="223" mass="25182">MWLPCIHILSVFRKHFYPYGHVPIYERWLAEYNLPIRRLMGPQLRPFAAASFNRHYKALHHVPGKLHDCNNRTAVTCFNNIIDFASKIVVRAKAILPSYDFPMGLAASGVQLGWVKKPKLGLSCEHSGNPVQTYSYWCDADQLTYHSKCMQMVGINECPFYGKQLQHRSPAPSTSAIVRTSPVIMENKSRTPPTTDVDLGRSADSVPPAHGPKTVRIYITCND</sequence>
<dbReference type="AlphaFoldDB" id="A0A8S9YTM9"/>
<name>A0A8S9YTM9_9TREM</name>
<organism evidence="2 3">
    <name type="scientific">Paragonimus skrjabini miyazakii</name>
    <dbReference type="NCBI Taxonomy" id="59628"/>
    <lineage>
        <taxon>Eukaryota</taxon>
        <taxon>Metazoa</taxon>
        <taxon>Spiralia</taxon>
        <taxon>Lophotrochozoa</taxon>
        <taxon>Platyhelminthes</taxon>
        <taxon>Trematoda</taxon>
        <taxon>Digenea</taxon>
        <taxon>Plagiorchiida</taxon>
        <taxon>Troglotremata</taxon>
        <taxon>Troglotrematidae</taxon>
        <taxon>Paragonimus</taxon>
    </lineage>
</organism>
<proteinExistence type="predicted"/>
<comment type="caution">
    <text evidence="2">The sequence shown here is derived from an EMBL/GenBank/DDBJ whole genome shotgun (WGS) entry which is preliminary data.</text>
</comment>
<accession>A0A8S9YTM9</accession>
<dbReference type="Proteomes" id="UP000822476">
    <property type="component" value="Unassembled WGS sequence"/>
</dbReference>
<gene>
    <name evidence="2" type="ORF">EG68_04963</name>
</gene>
<protein>
    <submittedName>
        <fullName evidence="2">Uncharacterized protein</fullName>
    </submittedName>
</protein>
<reference evidence="2" key="1">
    <citation type="submission" date="2019-07" db="EMBL/GenBank/DDBJ databases">
        <title>Annotation for the trematode Paragonimus miyazaki's.</title>
        <authorList>
            <person name="Choi Y.-J."/>
        </authorList>
    </citation>
    <scope>NUCLEOTIDE SEQUENCE</scope>
    <source>
        <strain evidence="2">Japan</strain>
    </source>
</reference>
<keyword evidence="3" id="KW-1185">Reference proteome</keyword>
<evidence type="ECO:0000256" key="1">
    <source>
        <dbReference type="SAM" id="MobiDB-lite"/>
    </source>
</evidence>
<feature type="region of interest" description="Disordered" evidence="1">
    <location>
        <begin position="186"/>
        <end position="206"/>
    </location>
</feature>
<evidence type="ECO:0000313" key="3">
    <source>
        <dbReference type="Proteomes" id="UP000822476"/>
    </source>
</evidence>
<evidence type="ECO:0000313" key="2">
    <source>
        <dbReference type="EMBL" id="KAF7258092.1"/>
    </source>
</evidence>